<dbReference type="GO" id="GO:0046933">
    <property type="term" value="F:proton-transporting ATP synthase activity, rotational mechanism"/>
    <property type="evidence" value="ECO:0007669"/>
    <property type="project" value="InterPro"/>
</dbReference>
<dbReference type="Gene3D" id="2.40.30.20">
    <property type="match status" value="1"/>
</dbReference>
<feature type="domain" description="ATP synthase alpha subunit C-terminal" evidence="9">
    <location>
        <begin position="614"/>
        <end position="728"/>
    </location>
</feature>
<organism evidence="10 11">
    <name type="scientific">Chlorella vulgaris</name>
    <name type="common">Green alga</name>
    <dbReference type="NCBI Taxonomy" id="3077"/>
    <lineage>
        <taxon>Eukaryota</taxon>
        <taxon>Viridiplantae</taxon>
        <taxon>Chlorophyta</taxon>
        <taxon>core chlorophytes</taxon>
        <taxon>Trebouxiophyceae</taxon>
        <taxon>Chlorellales</taxon>
        <taxon>Chlorellaceae</taxon>
        <taxon>Chlorella clade</taxon>
        <taxon>Chlorella</taxon>
    </lineage>
</organism>
<sequence>MQATCSLQLRVLGRGLVLAAPRTVLRGRNGHGLRPRAQEGSEGESPDWEAELAIFKQRTLKPSVAELQRKIVAEKVDVGRVLYARDNVAIIEGLNNDADVGTCLAFSSGAAGVMLWRRSDNIVFALVLGGADLVSLGDGVECQVKGTLQVLDDTEGPTTKREYQEMMVPAGEALVGQVVDFLGRPYPLQPPQESSSSSSSSSDLDGNSSSASQQQQQQQRAPIGVDQLLPLLNRQPDMNSREQINQPLMTGVKAFDILTPLGRGQAQQIVGPQGSGKSQLCIDAVIGQRGAGVRCVYAAVGSTHEQLQRTVGLLRQHGCMEYTTVVAATRDRPLGEQYAAMLTACSIAERTRDEGGHSLVVLNDVSVMVRMWEVITFAMAGLGPAAQAATDEDLEELQAAAAEAAGNGPAAQPPPTQPPAAAPAPATGAAATSSNGGGNSGSSSEGEQGRTAAEGAESPEELVEYEGMLVSAAAAQRRRFISSLIQRAAKMHRRLRGGSMTMLLVTPGVPARGEVRRAREKIEGYRHLRPEQKAKLLAALDAKAAADGGGGGARQLGPQELRTEVVEELMSITDGQVVLQAARDAVTGGVSVDPQLSVSRIGSRAYHPALEVMAPLVRLDLAQAADAARFAASADDPAAQKALLRAALVAAALAQPHRTVVPLEAQVVQLLALQRGFLDGTRPGDAAAALDDLTAAVRAAAPAAMQDVADSKQLSAATEAALLDALQACSKQLSAA</sequence>
<keyword evidence="4" id="KW-0547">Nucleotide-binding</keyword>
<dbReference type="InterPro" id="IPR027417">
    <property type="entry name" value="P-loop_NTPase"/>
</dbReference>
<dbReference type="InterPro" id="IPR000793">
    <property type="entry name" value="ATP_synth_asu_C"/>
</dbReference>
<evidence type="ECO:0000313" key="11">
    <source>
        <dbReference type="Proteomes" id="UP001055712"/>
    </source>
</evidence>
<keyword evidence="5" id="KW-0067">ATP-binding</keyword>
<evidence type="ECO:0000313" key="10">
    <source>
        <dbReference type="EMBL" id="KAI3426327.1"/>
    </source>
</evidence>
<evidence type="ECO:0008006" key="12">
    <source>
        <dbReference type="Google" id="ProtNLM"/>
    </source>
</evidence>
<feature type="compositionally biased region" description="Pro residues" evidence="7">
    <location>
        <begin position="411"/>
        <end position="422"/>
    </location>
</feature>
<evidence type="ECO:0000256" key="4">
    <source>
        <dbReference type="ARBA" id="ARBA00022741"/>
    </source>
</evidence>
<dbReference type="EMBL" id="SIDB01000011">
    <property type="protein sequence ID" value="KAI3426327.1"/>
    <property type="molecule type" value="Genomic_DNA"/>
</dbReference>
<dbReference type="SUPFAM" id="SSF47917">
    <property type="entry name" value="C-terminal domain of alpha and beta subunits of F1 ATP synthase"/>
    <property type="match status" value="1"/>
</dbReference>
<dbReference type="InterPro" id="IPR038376">
    <property type="entry name" value="ATP_synth_asu_C_sf"/>
</dbReference>
<dbReference type="SUPFAM" id="SSF52540">
    <property type="entry name" value="P-loop containing nucleoside triphosphate hydrolases"/>
    <property type="match status" value="1"/>
</dbReference>
<dbReference type="InterPro" id="IPR000194">
    <property type="entry name" value="ATPase_F1/V1/A1_a/bsu_nucl-bd"/>
</dbReference>
<accession>A0A9D4TIK9</accession>
<reference evidence="10" key="1">
    <citation type="journal article" date="2019" name="Plant J.">
        <title>Chlorella vulgaris genome assembly and annotation reveals the molecular basis for metabolic acclimation to high light conditions.</title>
        <authorList>
            <person name="Cecchin M."/>
            <person name="Marcolungo L."/>
            <person name="Rossato M."/>
            <person name="Girolomoni L."/>
            <person name="Cosentino E."/>
            <person name="Cuine S."/>
            <person name="Li-Beisson Y."/>
            <person name="Delledonne M."/>
            <person name="Ballottari M."/>
        </authorList>
    </citation>
    <scope>NUCLEOTIDE SEQUENCE</scope>
    <source>
        <strain evidence="10">211/11P</strain>
    </source>
</reference>
<feature type="domain" description="ATPase F1/V1/A1 complex alpha/beta subunit nucleotide-binding" evidence="8">
    <location>
        <begin position="251"/>
        <end position="373"/>
    </location>
</feature>
<comment type="subcellular location">
    <subcellularLocation>
        <location evidence="1">Membrane</location>
    </subcellularLocation>
</comment>
<dbReference type="Gene3D" id="1.20.150.20">
    <property type="entry name" value="ATP synthase alpha/beta chain, C-terminal domain"/>
    <property type="match status" value="1"/>
</dbReference>
<dbReference type="InterPro" id="IPR023366">
    <property type="entry name" value="ATP_synth_asu-like_sf"/>
</dbReference>
<evidence type="ECO:0000256" key="2">
    <source>
        <dbReference type="ARBA" id="ARBA00008936"/>
    </source>
</evidence>
<comment type="similarity">
    <text evidence="2">Belongs to the ATPase alpha/beta chains family.</text>
</comment>
<feature type="region of interest" description="Disordered" evidence="7">
    <location>
        <begin position="185"/>
        <end position="222"/>
    </location>
</feature>
<evidence type="ECO:0000256" key="6">
    <source>
        <dbReference type="ARBA" id="ARBA00023065"/>
    </source>
</evidence>
<dbReference type="GO" id="GO:0045259">
    <property type="term" value="C:proton-transporting ATP synthase complex"/>
    <property type="evidence" value="ECO:0007669"/>
    <property type="project" value="InterPro"/>
</dbReference>
<gene>
    <name evidence="10" type="ORF">D9Q98_008700</name>
</gene>
<dbReference type="InterPro" id="IPR005294">
    <property type="entry name" value="ATP_synth_F1_asu"/>
</dbReference>
<dbReference type="PANTHER" id="PTHR48082">
    <property type="entry name" value="ATP SYNTHASE SUBUNIT ALPHA, MITOCHONDRIAL"/>
    <property type="match status" value="1"/>
</dbReference>
<evidence type="ECO:0000256" key="5">
    <source>
        <dbReference type="ARBA" id="ARBA00022840"/>
    </source>
</evidence>
<evidence type="ECO:0000256" key="3">
    <source>
        <dbReference type="ARBA" id="ARBA00022448"/>
    </source>
</evidence>
<keyword evidence="3" id="KW-0813">Transport</keyword>
<keyword evidence="11" id="KW-1185">Reference proteome</keyword>
<feature type="compositionally biased region" description="Low complexity" evidence="7">
    <location>
        <begin position="194"/>
        <end position="219"/>
    </location>
</feature>
<evidence type="ECO:0000256" key="7">
    <source>
        <dbReference type="SAM" id="MobiDB-lite"/>
    </source>
</evidence>
<dbReference type="Proteomes" id="UP001055712">
    <property type="component" value="Unassembled WGS sequence"/>
</dbReference>
<evidence type="ECO:0000256" key="1">
    <source>
        <dbReference type="ARBA" id="ARBA00004370"/>
    </source>
</evidence>
<dbReference type="GO" id="GO:0043531">
    <property type="term" value="F:ADP binding"/>
    <property type="evidence" value="ECO:0007669"/>
    <property type="project" value="TreeGrafter"/>
</dbReference>
<dbReference type="PANTHER" id="PTHR48082:SF2">
    <property type="entry name" value="ATP SYNTHASE SUBUNIT ALPHA, MITOCHONDRIAL"/>
    <property type="match status" value="1"/>
</dbReference>
<reference evidence="10" key="2">
    <citation type="submission" date="2020-11" db="EMBL/GenBank/DDBJ databases">
        <authorList>
            <person name="Cecchin M."/>
            <person name="Marcolungo L."/>
            <person name="Rossato M."/>
            <person name="Girolomoni L."/>
            <person name="Cosentino E."/>
            <person name="Cuine S."/>
            <person name="Li-Beisson Y."/>
            <person name="Delledonne M."/>
            <person name="Ballottari M."/>
        </authorList>
    </citation>
    <scope>NUCLEOTIDE SEQUENCE</scope>
    <source>
        <strain evidence="10">211/11P</strain>
        <tissue evidence="10">Whole cell</tissue>
    </source>
</reference>
<dbReference type="Pfam" id="PF00006">
    <property type="entry name" value="ATP-synt_ab"/>
    <property type="match status" value="1"/>
</dbReference>
<dbReference type="Pfam" id="PF00306">
    <property type="entry name" value="ATP-synt_ab_C"/>
    <property type="match status" value="1"/>
</dbReference>
<evidence type="ECO:0000259" key="9">
    <source>
        <dbReference type="Pfam" id="PF00306"/>
    </source>
</evidence>
<dbReference type="Gene3D" id="3.40.50.300">
    <property type="entry name" value="P-loop containing nucleotide triphosphate hydrolases"/>
    <property type="match status" value="1"/>
</dbReference>
<dbReference type="GO" id="GO:0005524">
    <property type="term" value="F:ATP binding"/>
    <property type="evidence" value="ECO:0007669"/>
    <property type="project" value="InterPro"/>
</dbReference>
<feature type="compositionally biased region" description="Low complexity" evidence="7">
    <location>
        <begin position="423"/>
        <end position="434"/>
    </location>
</feature>
<protein>
    <recommendedName>
        <fullName evidence="12">ATP synthase subunit alpha</fullName>
    </recommendedName>
</protein>
<feature type="region of interest" description="Disordered" evidence="7">
    <location>
        <begin position="402"/>
        <end position="460"/>
    </location>
</feature>
<proteinExistence type="inferred from homology"/>
<evidence type="ECO:0000259" key="8">
    <source>
        <dbReference type="Pfam" id="PF00006"/>
    </source>
</evidence>
<dbReference type="AlphaFoldDB" id="A0A9D4TIK9"/>
<keyword evidence="6" id="KW-0406">Ion transport</keyword>
<comment type="caution">
    <text evidence="10">The sequence shown here is derived from an EMBL/GenBank/DDBJ whole genome shotgun (WGS) entry which is preliminary data.</text>
</comment>
<name>A0A9D4TIK9_CHLVU</name>
<dbReference type="OrthoDB" id="30023at2759"/>